<dbReference type="HAMAP" id="MF_02128">
    <property type="entry name" value="TMP_kinase"/>
    <property type="match status" value="1"/>
</dbReference>
<dbReference type="InterPro" id="IPR036676">
    <property type="entry name" value="PurM-like_C_sf"/>
</dbReference>
<feature type="binding site" evidence="1">
    <location>
        <position position="43"/>
    </location>
    <ligand>
        <name>Mg(2+)</name>
        <dbReference type="ChEBI" id="CHEBI:18420"/>
        <label>2</label>
    </ligand>
</feature>
<dbReference type="InterPro" id="IPR006283">
    <property type="entry name" value="ThiL-like"/>
</dbReference>
<evidence type="ECO:0000256" key="1">
    <source>
        <dbReference type="HAMAP-Rule" id="MF_02128"/>
    </source>
</evidence>
<feature type="binding site" evidence="1">
    <location>
        <position position="144"/>
    </location>
    <ligand>
        <name>ATP</name>
        <dbReference type="ChEBI" id="CHEBI:30616"/>
    </ligand>
</feature>
<feature type="binding site" evidence="1">
    <location>
        <position position="210"/>
    </location>
    <ligand>
        <name>Mg(2+)</name>
        <dbReference type="ChEBI" id="CHEBI:18420"/>
        <label>5</label>
    </ligand>
</feature>
<comment type="miscellaneous">
    <text evidence="1">Reaction mechanism of ThiL seems to utilize a direct, inline transfer of the gamma-phosphate of ATP to TMP rather than a phosphorylated enzyme intermediate.</text>
</comment>
<feature type="binding site" evidence="1">
    <location>
        <position position="207"/>
    </location>
    <ligand>
        <name>Mg(2+)</name>
        <dbReference type="ChEBI" id="CHEBI:18420"/>
        <label>3</label>
    </ligand>
</feature>
<feature type="binding site" evidence="1">
    <location>
        <position position="27"/>
    </location>
    <ligand>
        <name>Mg(2+)</name>
        <dbReference type="ChEBI" id="CHEBI:18420"/>
        <label>4</label>
    </ligand>
</feature>
<dbReference type="SUPFAM" id="SSF56042">
    <property type="entry name" value="PurM C-terminal domain-like"/>
    <property type="match status" value="1"/>
</dbReference>
<organism evidence="4 5">
    <name type="scientific">Candidatus Argoarchaeum ethanivorans</name>
    <dbReference type="NCBI Taxonomy" id="2608793"/>
    <lineage>
        <taxon>Archaea</taxon>
        <taxon>Methanobacteriati</taxon>
        <taxon>Methanobacteriota</taxon>
        <taxon>Stenosarchaea group</taxon>
        <taxon>Methanomicrobia</taxon>
        <taxon>Methanosarcinales</taxon>
        <taxon>Methanosarcinales incertae sedis</taxon>
        <taxon>GOM Arc I cluster</taxon>
        <taxon>Candidatus Argoarchaeum</taxon>
    </lineage>
</organism>
<dbReference type="GO" id="GO:0000287">
    <property type="term" value="F:magnesium ion binding"/>
    <property type="evidence" value="ECO:0007669"/>
    <property type="project" value="UniProtKB-UniRule"/>
</dbReference>
<name>A0A811T6E0_9EURY</name>
<dbReference type="GO" id="GO:0005524">
    <property type="term" value="F:ATP binding"/>
    <property type="evidence" value="ECO:0007669"/>
    <property type="project" value="UniProtKB-UniRule"/>
</dbReference>
<feature type="binding site" evidence="1">
    <location>
        <position position="119"/>
    </location>
    <ligand>
        <name>Mg(2+)</name>
        <dbReference type="ChEBI" id="CHEBI:18420"/>
        <label>1</label>
    </ligand>
</feature>
<evidence type="ECO:0000313" key="5">
    <source>
        <dbReference type="Proteomes" id="UP000634805"/>
    </source>
</evidence>
<dbReference type="Proteomes" id="UP000634805">
    <property type="component" value="Unassembled WGS sequence"/>
</dbReference>
<reference evidence="4" key="1">
    <citation type="submission" date="2020-10" db="EMBL/GenBank/DDBJ databases">
        <authorList>
            <person name="Hahn C.J."/>
            <person name="Laso-Perez R."/>
            <person name="Vulcano F."/>
            <person name="Vaziourakis K.-M."/>
            <person name="Stokke R."/>
            <person name="Steen I.H."/>
            <person name="Teske A."/>
            <person name="Boetius A."/>
            <person name="Liebeke M."/>
            <person name="Amann R."/>
            <person name="Knittel K."/>
        </authorList>
    </citation>
    <scope>NUCLEOTIDE SEQUENCE</scope>
    <source>
        <strain evidence="4">Gfbio:e3339647-f889-4370-9287-4fb5cb688e4c:AG392D22_GoMArc1</strain>
    </source>
</reference>
<dbReference type="PANTHER" id="PTHR30270">
    <property type="entry name" value="THIAMINE-MONOPHOSPHATE KINASE"/>
    <property type="match status" value="1"/>
</dbReference>
<dbReference type="EMBL" id="CAJHIS010000002">
    <property type="protein sequence ID" value="CAD6491448.1"/>
    <property type="molecule type" value="Genomic_DNA"/>
</dbReference>
<gene>
    <name evidence="1 4" type="primary">thiL</name>
    <name evidence="4" type="ORF">EMLJLAPB_00149</name>
</gene>
<evidence type="ECO:0000313" key="4">
    <source>
        <dbReference type="EMBL" id="CAD6491448.1"/>
    </source>
</evidence>
<feature type="binding site" evidence="1">
    <location>
        <position position="71"/>
    </location>
    <ligand>
        <name>Mg(2+)</name>
        <dbReference type="ChEBI" id="CHEBI:18420"/>
        <label>2</label>
    </ligand>
</feature>
<proteinExistence type="inferred from homology"/>
<dbReference type="AlphaFoldDB" id="A0A811T6E0"/>
<dbReference type="GO" id="GO:0009030">
    <property type="term" value="F:thiamine-phosphate kinase activity"/>
    <property type="evidence" value="ECO:0007669"/>
    <property type="project" value="UniProtKB-UniRule"/>
</dbReference>
<dbReference type="InterPro" id="IPR016188">
    <property type="entry name" value="PurM-like_N"/>
</dbReference>
<comment type="similarity">
    <text evidence="1">Belongs to the thiamine-monophosphate kinase family.</text>
</comment>
<comment type="catalytic activity">
    <reaction evidence="1">
        <text>thiamine phosphate + ATP = thiamine diphosphate + ADP</text>
        <dbReference type="Rhea" id="RHEA:15913"/>
        <dbReference type="ChEBI" id="CHEBI:30616"/>
        <dbReference type="ChEBI" id="CHEBI:37575"/>
        <dbReference type="ChEBI" id="CHEBI:58937"/>
        <dbReference type="ChEBI" id="CHEBI:456216"/>
        <dbReference type="EC" id="2.7.4.16"/>
    </reaction>
</comment>
<dbReference type="SUPFAM" id="SSF55326">
    <property type="entry name" value="PurM N-terminal domain-like"/>
    <property type="match status" value="1"/>
</dbReference>
<evidence type="ECO:0000259" key="3">
    <source>
        <dbReference type="Pfam" id="PF02769"/>
    </source>
</evidence>
<dbReference type="Gene3D" id="3.90.650.10">
    <property type="entry name" value="PurM-like C-terminal domain"/>
    <property type="match status" value="1"/>
</dbReference>
<feature type="binding site" evidence="1">
    <location>
        <position position="41"/>
    </location>
    <ligand>
        <name>Mg(2+)</name>
        <dbReference type="ChEBI" id="CHEBI:18420"/>
        <label>4</label>
    </ligand>
</feature>
<keyword evidence="1" id="KW-0784">Thiamine biosynthesis</keyword>
<feature type="binding site" evidence="1">
    <location>
        <position position="43"/>
    </location>
    <ligand>
        <name>Mg(2+)</name>
        <dbReference type="ChEBI" id="CHEBI:18420"/>
        <label>1</label>
    </ligand>
</feature>
<dbReference type="PIRSF" id="PIRSF005303">
    <property type="entry name" value="Thiam_monoph_kin"/>
    <property type="match status" value="1"/>
</dbReference>
<evidence type="ECO:0000259" key="2">
    <source>
        <dbReference type="Pfam" id="PF00586"/>
    </source>
</evidence>
<dbReference type="GO" id="GO:0009228">
    <property type="term" value="P:thiamine biosynthetic process"/>
    <property type="evidence" value="ECO:0007669"/>
    <property type="project" value="UniProtKB-KW"/>
</dbReference>
<keyword evidence="1" id="KW-0547">Nucleotide-binding</keyword>
<feature type="binding site" evidence="1">
    <location>
        <position position="27"/>
    </location>
    <ligand>
        <name>Mg(2+)</name>
        <dbReference type="ChEBI" id="CHEBI:18420"/>
        <label>3</label>
    </ligand>
</feature>
<keyword evidence="1 4" id="KW-0418">Kinase</keyword>
<dbReference type="Pfam" id="PF00586">
    <property type="entry name" value="AIRS"/>
    <property type="match status" value="1"/>
</dbReference>
<dbReference type="Gene3D" id="3.30.1330.10">
    <property type="entry name" value="PurM-like, N-terminal domain"/>
    <property type="match status" value="1"/>
</dbReference>
<dbReference type="InterPro" id="IPR036921">
    <property type="entry name" value="PurM-like_N_sf"/>
</dbReference>
<keyword evidence="1" id="KW-0479">Metal-binding</keyword>
<dbReference type="Pfam" id="PF02769">
    <property type="entry name" value="AIRS_C"/>
    <property type="match status" value="1"/>
</dbReference>
<dbReference type="NCBIfam" id="TIGR01379">
    <property type="entry name" value="thiL"/>
    <property type="match status" value="1"/>
</dbReference>
<comment type="pathway">
    <text evidence="1">Cofactor biosynthesis; thiamine diphosphate biosynthesis; thiamine diphosphate from thiamine phosphate: step 1/1.</text>
</comment>
<feature type="domain" description="PurM-like C-terminal" evidence="3">
    <location>
        <begin position="148"/>
        <end position="291"/>
    </location>
</feature>
<feature type="binding site" evidence="1">
    <location>
        <position position="209"/>
    </location>
    <ligand>
        <name>ATP</name>
        <dbReference type="ChEBI" id="CHEBI:30616"/>
    </ligand>
</feature>
<sequence>MRIVELGERLLVEHISALLKNTTAGDDCAVIECGSEFLVVSTDMLHRKTDFPEQMSWYQIGWMSAAVNLSDVAAMGAKPVGLLFSLGLPESTTVNLVDEMMEGITACADTVSCKVIGGDIDSHSELTIVGTALGKVNPSNIIYRTGIKVGDVVCVTGSLGGAGAALFALTHDMRCPEKVACRLFEPVPRITEAIIIGKTKMATAMIDISDGLAASLHELSRANNNIGFSISAEKIPVNKDIKQLFSKEEALSLSLYEGGDFELLFTVQKDKVAELQKKVDFTVIGDVVEKGIVLEKTVSAGKIIIECLNDKGYEHIKSS</sequence>
<feature type="binding site" evidence="1">
    <location>
        <position position="71"/>
    </location>
    <ligand>
        <name>Mg(2+)</name>
        <dbReference type="ChEBI" id="CHEBI:18420"/>
        <label>3</label>
    </ligand>
</feature>
<comment type="caution">
    <text evidence="4">The sequence shown here is derived from an EMBL/GenBank/DDBJ whole genome shotgun (WGS) entry which is preliminary data.</text>
</comment>
<feature type="binding site" evidence="1">
    <location>
        <position position="50"/>
    </location>
    <ligand>
        <name>substrate</name>
    </ligand>
</feature>
<feature type="binding site" evidence="1">
    <location>
        <position position="313"/>
    </location>
    <ligand>
        <name>substrate</name>
    </ligand>
</feature>
<dbReference type="EC" id="2.7.4.16" evidence="1"/>
<dbReference type="PANTHER" id="PTHR30270:SF3">
    <property type="entry name" value="THIAMINE-MONOPHOSPHATE KINASE"/>
    <property type="match status" value="1"/>
</dbReference>
<dbReference type="CDD" id="cd02194">
    <property type="entry name" value="ThiL"/>
    <property type="match status" value="1"/>
</dbReference>
<feature type="domain" description="PurM-like N-terminal" evidence="2">
    <location>
        <begin position="25"/>
        <end position="136"/>
    </location>
</feature>
<dbReference type="UniPathway" id="UPA00060">
    <property type="reaction ID" value="UER00142"/>
</dbReference>
<feature type="binding site" evidence="1">
    <location>
        <position position="42"/>
    </location>
    <ligand>
        <name>Mg(2+)</name>
        <dbReference type="ChEBI" id="CHEBI:18420"/>
        <label>1</label>
    </ligand>
</feature>
<comment type="function">
    <text evidence="1">Catalyzes the ATP-dependent phosphorylation of thiamine-monophosphate (TMP) to form thiamine-pyrophosphate (TPP), the active form of vitamin B1.</text>
</comment>
<feature type="binding site" evidence="1">
    <location>
        <begin position="118"/>
        <end position="119"/>
    </location>
    <ligand>
        <name>ATP</name>
        <dbReference type="ChEBI" id="CHEBI:30616"/>
    </ligand>
</feature>
<protein>
    <recommendedName>
        <fullName evidence="1">Thiamine-monophosphate kinase</fullName>
        <shortName evidence="1">TMP kinase</shortName>
        <shortName evidence="1">Thiamine-phosphate kinase</shortName>
        <ecNumber evidence="1">2.7.4.16</ecNumber>
    </recommendedName>
</protein>
<feature type="binding site" evidence="1">
    <location>
        <position position="71"/>
    </location>
    <ligand>
        <name>Mg(2+)</name>
        <dbReference type="ChEBI" id="CHEBI:18420"/>
        <label>4</label>
    </ligand>
</feature>
<keyword evidence="1" id="KW-0067">ATP-binding</keyword>
<dbReference type="InterPro" id="IPR010918">
    <property type="entry name" value="PurM-like_C_dom"/>
</dbReference>
<keyword evidence="1 4" id="KW-0808">Transferase</keyword>
<comment type="caution">
    <text evidence="1">Lacks conserved residue(s) required for the propagation of feature annotation.</text>
</comment>
<keyword evidence="1" id="KW-0460">Magnesium</keyword>
<dbReference type="GO" id="GO:0009229">
    <property type="term" value="P:thiamine diphosphate biosynthetic process"/>
    <property type="evidence" value="ECO:0007669"/>
    <property type="project" value="UniProtKB-UniRule"/>
</dbReference>
<accession>A0A811T6E0</accession>